<accession>A0ABV2I469</accession>
<dbReference type="EMBL" id="JBEPLM010000026">
    <property type="protein sequence ID" value="MET3597569.1"/>
    <property type="molecule type" value="Genomic_DNA"/>
</dbReference>
<feature type="compositionally biased region" description="Polar residues" evidence="1">
    <location>
        <begin position="1"/>
        <end position="15"/>
    </location>
</feature>
<keyword evidence="3" id="KW-1185">Reference proteome</keyword>
<protein>
    <submittedName>
        <fullName evidence="2">Uncharacterized protein</fullName>
    </submittedName>
</protein>
<gene>
    <name evidence="2" type="ORF">ABID26_006995</name>
</gene>
<reference evidence="2 3" key="1">
    <citation type="submission" date="2024-06" db="EMBL/GenBank/DDBJ databases">
        <title>Genomic Encyclopedia of Type Strains, Phase IV (KMG-IV): sequencing the most valuable type-strain genomes for metagenomic binning, comparative biology and taxonomic classification.</title>
        <authorList>
            <person name="Goeker M."/>
        </authorList>
    </citation>
    <scope>NUCLEOTIDE SEQUENCE [LARGE SCALE GENOMIC DNA]</scope>
    <source>
        <strain evidence="2 3">DSM 29846</strain>
    </source>
</reference>
<evidence type="ECO:0000313" key="2">
    <source>
        <dbReference type="EMBL" id="MET3597569.1"/>
    </source>
</evidence>
<evidence type="ECO:0000313" key="3">
    <source>
        <dbReference type="Proteomes" id="UP001549036"/>
    </source>
</evidence>
<organism evidence="2 3">
    <name type="scientific">Mesorhizobium shonense</name>
    <dbReference type="NCBI Taxonomy" id="1209948"/>
    <lineage>
        <taxon>Bacteria</taxon>
        <taxon>Pseudomonadati</taxon>
        <taxon>Pseudomonadota</taxon>
        <taxon>Alphaproteobacteria</taxon>
        <taxon>Hyphomicrobiales</taxon>
        <taxon>Phyllobacteriaceae</taxon>
        <taxon>Mesorhizobium</taxon>
    </lineage>
</organism>
<feature type="region of interest" description="Disordered" evidence="1">
    <location>
        <begin position="1"/>
        <end position="34"/>
    </location>
</feature>
<evidence type="ECO:0000256" key="1">
    <source>
        <dbReference type="SAM" id="MobiDB-lite"/>
    </source>
</evidence>
<proteinExistence type="predicted"/>
<sequence length="34" mass="3735">MADQKTASHAATTLSKHGFMPPAERVSTKNRSFM</sequence>
<comment type="caution">
    <text evidence="2">The sequence shown here is derived from an EMBL/GenBank/DDBJ whole genome shotgun (WGS) entry which is preliminary data.</text>
</comment>
<name>A0ABV2I469_9HYPH</name>
<dbReference type="Proteomes" id="UP001549036">
    <property type="component" value="Unassembled WGS sequence"/>
</dbReference>